<feature type="domain" description="BZIP" evidence="9">
    <location>
        <begin position="259"/>
        <end position="309"/>
    </location>
</feature>
<comment type="subcellular location">
    <subcellularLocation>
        <location evidence="1">Nucleus</location>
    </subcellularLocation>
</comment>
<keyword evidence="11" id="KW-1185">Reference proteome</keyword>
<evidence type="ECO:0000259" key="9">
    <source>
        <dbReference type="PROSITE" id="PS50217"/>
    </source>
</evidence>
<evidence type="ECO:0000256" key="3">
    <source>
        <dbReference type="ARBA" id="ARBA00023015"/>
    </source>
</evidence>
<dbReference type="SUPFAM" id="SSF57959">
    <property type="entry name" value="Leucine zipper domain"/>
    <property type="match status" value="1"/>
</dbReference>
<feature type="compositionally biased region" description="Basic and acidic residues" evidence="8">
    <location>
        <begin position="417"/>
        <end position="431"/>
    </location>
</feature>
<keyword evidence="5" id="KW-0804">Transcription</keyword>
<evidence type="ECO:0000256" key="6">
    <source>
        <dbReference type="ARBA" id="ARBA00023242"/>
    </source>
</evidence>
<gene>
    <name evidence="10" type="ORF">N7G274_009630</name>
</gene>
<comment type="caution">
    <text evidence="10">The sequence shown here is derived from an EMBL/GenBank/DDBJ whole genome shotgun (WGS) entry which is preliminary data.</text>
</comment>
<evidence type="ECO:0000256" key="4">
    <source>
        <dbReference type="ARBA" id="ARBA00023125"/>
    </source>
</evidence>
<feature type="coiled-coil region" evidence="7">
    <location>
        <begin position="257"/>
        <end position="318"/>
    </location>
</feature>
<evidence type="ECO:0000256" key="8">
    <source>
        <dbReference type="SAM" id="MobiDB-lite"/>
    </source>
</evidence>
<dbReference type="EMBL" id="JBEFKJ010000038">
    <property type="protein sequence ID" value="KAL2037685.1"/>
    <property type="molecule type" value="Genomic_DNA"/>
</dbReference>
<evidence type="ECO:0000256" key="1">
    <source>
        <dbReference type="ARBA" id="ARBA00004123"/>
    </source>
</evidence>
<reference evidence="10 11" key="1">
    <citation type="submission" date="2024-09" db="EMBL/GenBank/DDBJ databases">
        <title>Rethinking Asexuality: The Enigmatic Case of Functional Sexual Genes in Lepraria (Stereocaulaceae).</title>
        <authorList>
            <person name="Doellman M."/>
            <person name="Sun Y."/>
            <person name="Barcenas-Pena A."/>
            <person name="Lumbsch H.T."/>
            <person name="Grewe F."/>
        </authorList>
    </citation>
    <scope>NUCLEOTIDE SEQUENCE [LARGE SCALE GENOMIC DNA]</scope>
    <source>
        <strain evidence="10 11">Mercado 3170</strain>
    </source>
</reference>
<evidence type="ECO:0000256" key="5">
    <source>
        <dbReference type="ARBA" id="ARBA00023163"/>
    </source>
</evidence>
<dbReference type="CDD" id="cd14687">
    <property type="entry name" value="bZIP_ATF2"/>
    <property type="match status" value="1"/>
</dbReference>
<accession>A0ABR3ZVR7</accession>
<feature type="region of interest" description="Disordered" evidence="8">
    <location>
        <begin position="406"/>
        <end position="431"/>
    </location>
</feature>
<protein>
    <recommendedName>
        <fullName evidence="9">BZIP domain-containing protein</fullName>
    </recommendedName>
</protein>
<dbReference type="Proteomes" id="UP001590950">
    <property type="component" value="Unassembled WGS sequence"/>
</dbReference>
<keyword evidence="7" id="KW-0175">Coiled coil</keyword>
<dbReference type="PANTHER" id="PTHR47416:SF8">
    <property type="entry name" value="BASIC-LEUCINE ZIPPER TRANSCRIPTION FACTOR E-RELATED"/>
    <property type="match status" value="1"/>
</dbReference>
<evidence type="ECO:0000313" key="11">
    <source>
        <dbReference type="Proteomes" id="UP001590950"/>
    </source>
</evidence>
<keyword evidence="6" id="KW-0539">Nucleus</keyword>
<keyword evidence="4" id="KW-0238">DNA-binding</keyword>
<dbReference type="InterPro" id="IPR046347">
    <property type="entry name" value="bZIP_sf"/>
</dbReference>
<name>A0ABR3ZVR7_9LECA</name>
<proteinExistence type="inferred from homology"/>
<keyword evidence="3" id="KW-0805">Transcription regulation</keyword>
<dbReference type="PROSITE" id="PS50217">
    <property type="entry name" value="BZIP"/>
    <property type="match status" value="1"/>
</dbReference>
<evidence type="ECO:0000256" key="7">
    <source>
        <dbReference type="SAM" id="Coils"/>
    </source>
</evidence>
<dbReference type="InterPro" id="IPR004827">
    <property type="entry name" value="bZIP"/>
</dbReference>
<organism evidence="10 11">
    <name type="scientific">Stereocaulon virgatum</name>
    <dbReference type="NCBI Taxonomy" id="373712"/>
    <lineage>
        <taxon>Eukaryota</taxon>
        <taxon>Fungi</taxon>
        <taxon>Dikarya</taxon>
        <taxon>Ascomycota</taxon>
        <taxon>Pezizomycotina</taxon>
        <taxon>Lecanoromycetes</taxon>
        <taxon>OSLEUM clade</taxon>
        <taxon>Lecanoromycetidae</taxon>
        <taxon>Lecanorales</taxon>
        <taxon>Lecanorineae</taxon>
        <taxon>Stereocaulaceae</taxon>
        <taxon>Stereocaulon</taxon>
    </lineage>
</organism>
<comment type="similarity">
    <text evidence="2">Belongs to the bZIP family.</text>
</comment>
<sequence length="622" mass="69949">MAAVPHNNLYHNEPQDQLHWHKRLLEAAGEEEEDVVLDENILDSQSLDMAAIDHNQRRESFASNPSLVSPTQQTWPDFSYSAEAPSNYPLANQPGLFPEHGGNHFPHPEAPQYAHYGNHVAQWQPQSTQGPEPTPNTFQTFPPEIDTIKPEAPYNNEVVPSQHPNVYGGLPIQMDSEYPPYAVSAASPQWSTSSSDNVEKIPKSGHFQSPMYNLNPPHVRRDGVRKKNARFDIPEGHNLQTIDSLINSTNPNDEDTIKTLKQQKRLLRNRQAALDSRCRKKHHTEKLEEEKKQYLAIIDRLEDEVQSFRVNEQRWMQERQQWHQYSEDLVRQKEELVRQHTLETADLRRKNTFLTEEAQRLESVSMSAQPSSTGVSAGFPEFEHLTMESSPFDDFSFIDNPIMEPQNKQDTSLVVHPKRESPTPTNSDDKTATPGLLLMLLLCGAWVASKSTASAPAAIPRMPDDVRVASSAILESIYNDAGIQSNVVQPASIKNGAMSRGGACQPPTNTAFSGSHLASLHHDLTRPTEQQQREHLFSLSIDQYNHITSDDCFDEDAKPTPQPRRRNLGEALAAMRAERKGPAAEIYTRSLMMNEVPADVVRDFARMMADANAARHGGEPLS</sequence>
<dbReference type="Pfam" id="PF07716">
    <property type="entry name" value="bZIP_2"/>
    <property type="match status" value="1"/>
</dbReference>
<evidence type="ECO:0000256" key="2">
    <source>
        <dbReference type="ARBA" id="ARBA00007163"/>
    </source>
</evidence>
<evidence type="ECO:0000313" key="10">
    <source>
        <dbReference type="EMBL" id="KAL2037685.1"/>
    </source>
</evidence>
<dbReference type="Gene3D" id="1.20.5.170">
    <property type="match status" value="1"/>
</dbReference>
<dbReference type="PANTHER" id="PTHR47416">
    <property type="entry name" value="BASIC-LEUCINE ZIPPER TRANSCRIPTION FACTOR F-RELATED"/>
    <property type="match status" value="1"/>
</dbReference>